<keyword evidence="1" id="KW-1003">Cell membrane</keyword>
<gene>
    <name evidence="8" type="ORF">KDM89_13720</name>
</gene>
<evidence type="ECO:0000313" key="8">
    <source>
        <dbReference type="EMBL" id="MBR7783206.1"/>
    </source>
</evidence>
<evidence type="ECO:0000256" key="6">
    <source>
        <dbReference type="SAM" id="Phobius"/>
    </source>
</evidence>
<dbReference type="AlphaFoldDB" id="A0A941I6Z0"/>
<feature type="region of interest" description="Disordered" evidence="5">
    <location>
        <begin position="84"/>
        <end position="104"/>
    </location>
</feature>
<keyword evidence="4 6" id="KW-0472">Membrane</keyword>
<evidence type="ECO:0000256" key="4">
    <source>
        <dbReference type="ARBA" id="ARBA00023136"/>
    </source>
</evidence>
<sequence length="104" mass="11828">MKYISRLLTLLLFVGFFGFALKNDEIVTLKYFFGFQQSAPLVILLLIFFIAGAVIGAMAMVPMIYRHRRDLTHHRKTLAEVEKERDAAQQAATQAPQPDSVRNT</sequence>
<evidence type="ECO:0000256" key="2">
    <source>
        <dbReference type="ARBA" id="ARBA00022692"/>
    </source>
</evidence>
<accession>A0A941I6Z0</accession>
<reference evidence="8" key="1">
    <citation type="submission" date="2021-04" db="EMBL/GenBank/DDBJ databases">
        <title>novel species isolated from subtropical streams in China.</title>
        <authorList>
            <person name="Lu H."/>
        </authorList>
    </citation>
    <scope>NUCLEOTIDE SEQUENCE</scope>
    <source>
        <strain evidence="8">LFS511W</strain>
    </source>
</reference>
<evidence type="ECO:0000256" key="3">
    <source>
        <dbReference type="ARBA" id="ARBA00022989"/>
    </source>
</evidence>
<dbReference type="Pfam" id="PF06305">
    <property type="entry name" value="LapA_dom"/>
    <property type="match status" value="1"/>
</dbReference>
<organism evidence="8 9">
    <name type="scientific">Undibacterium luofuense</name>
    <dbReference type="NCBI Taxonomy" id="2828733"/>
    <lineage>
        <taxon>Bacteria</taxon>
        <taxon>Pseudomonadati</taxon>
        <taxon>Pseudomonadota</taxon>
        <taxon>Betaproteobacteria</taxon>
        <taxon>Burkholderiales</taxon>
        <taxon>Oxalobacteraceae</taxon>
        <taxon>Undibacterium</taxon>
    </lineage>
</organism>
<feature type="transmembrane region" description="Helical" evidence="6">
    <location>
        <begin position="38"/>
        <end position="65"/>
    </location>
</feature>
<dbReference type="RefSeq" id="WP_212688496.1">
    <property type="nucleotide sequence ID" value="NZ_CAXBSD010000030.1"/>
</dbReference>
<name>A0A941I6Z0_9BURK</name>
<evidence type="ECO:0000259" key="7">
    <source>
        <dbReference type="Pfam" id="PF06305"/>
    </source>
</evidence>
<comment type="caution">
    <text evidence="8">The sequence shown here is derived from an EMBL/GenBank/DDBJ whole genome shotgun (WGS) entry which is preliminary data.</text>
</comment>
<proteinExistence type="predicted"/>
<keyword evidence="9" id="KW-1185">Reference proteome</keyword>
<protein>
    <submittedName>
        <fullName evidence="8">LapA family protein</fullName>
    </submittedName>
</protein>
<evidence type="ECO:0000256" key="1">
    <source>
        <dbReference type="ARBA" id="ARBA00022475"/>
    </source>
</evidence>
<feature type="domain" description="Lipopolysaccharide assembly protein A" evidence="7">
    <location>
        <begin position="22"/>
        <end position="85"/>
    </location>
</feature>
<dbReference type="GO" id="GO:0005886">
    <property type="term" value="C:plasma membrane"/>
    <property type="evidence" value="ECO:0007669"/>
    <property type="project" value="InterPro"/>
</dbReference>
<dbReference type="InterPro" id="IPR010445">
    <property type="entry name" value="LapA_dom"/>
</dbReference>
<dbReference type="EMBL" id="JAGSPN010000010">
    <property type="protein sequence ID" value="MBR7783206.1"/>
    <property type="molecule type" value="Genomic_DNA"/>
</dbReference>
<feature type="compositionally biased region" description="Low complexity" evidence="5">
    <location>
        <begin position="88"/>
        <end position="98"/>
    </location>
</feature>
<keyword evidence="3 6" id="KW-1133">Transmembrane helix</keyword>
<evidence type="ECO:0000313" key="9">
    <source>
        <dbReference type="Proteomes" id="UP000680067"/>
    </source>
</evidence>
<keyword evidence="2 6" id="KW-0812">Transmembrane</keyword>
<evidence type="ECO:0000256" key="5">
    <source>
        <dbReference type="SAM" id="MobiDB-lite"/>
    </source>
</evidence>
<dbReference type="Proteomes" id="UP000680067">
    <property type="component" value="Unassembled WGS sequence"/>
</dbReference>